<keyword evidence="8 9" id="KW-0472">Membrane</keyword>
<evidence type="ECO:0000256" key="1">
    <source>
        <dbReference type="ARBA" id="ARBA00004651"/>
    </source>
</evidence>
<keyword evidence="2" id="KW-0813">Transport</keyword>
<dbReference type="GO" id="GO:0034040">
    <property type="term" value="F:ATPase-coupled lipid transmembrane transporter activity"/>
    <property type="evidence" value="ECO:0007669"/>
    <property type="project" value="TreeGrafter"/>
</dbReference>
<dbReference type="SUPFAM" id="SSF90123">
    <property type="entry name" value="ABC transporter transmembrane region"/>
    <property type="match status" value="1"/>
</dbReference>
<organism evidence="13 14">
    <name type="scientific">Pontivivens insulae</name>
    <dbReference type="NCBI Taxonomy" id="1639689"/>
    <lineage>
        <taxon>Bacteria</taxon>
        <taxon>Pseudomonadati</taxon>
        <taxon>Pseudomonadota</taxon>
        <taxon>Alphaproteobacteria</taxon>
        <taxon>Rhodobacterales</taxon>
        <taxon>Paracoccaceae</taxon>
        <taxon>Pontivivens</taxon>
    </lineage>
</organism>
<dbReference type="Gene3D" id="3.40.50.300">
    <property type="entry name" value="P-loop containing nucleotide triphosphate hydrolases"/>
    <property type="match status" value="1"/>
</dbReference>
<feature type="transmembrane region" description="Helical" evidence="9">
    <location>
        <begin position="208"/>
        <end position="233"/>
    </location>
</feature>
<keyword evidence="4 9" id="KW-0812">Transmembrane</keyword>
<dbReference type="EMBL" id="OMKW01000005">
    <property type="protein sequence ID" value="SPF31086.1"/>
    <property type="molecule type" value="Genomic_DNA"/>
</dbReference>
<dbReference type="SMART" id="SM00382">
    <property type="entry name" value="AAA"/>
    <property type="match status" value="1"/>
</dbReference>
<keyword evidence="5" id="KW-0547">Nucleotide-binding</keyword>
<proteinExistence type="predicted"/>
<dbReference type="CDD" id="cd18567">
    <property type="entry name" value="ABC_6TM_CvaB_RaxB_like"/>
    <property type="match status" value="1"/>
</dbReference>
<evidence type="ECO:0000256" key="2">
    <source>
        <dbReference type="ARBA" id="ARBA00022448"/>
    </source>
</evidence>
<dbReference type="AlphaFoldDB" id="A0A2R8AFX2"/>
<dbReference type="PANTHER" id="PTHR24221">
    <property type="entry name" value="ATP-BINDING CASSETTE SUB-FAMILY B"/>
    <property type="match status" value="1"/>
</dbReference>
<evidence type="ECO:0000256" key="3">
    <source>
        <dbReference type="ARBA" id="ARBA00022475"/>
    </source>
</evidence>
<keyword evidence="3" id="KW-1003">Cell membrane</keyword>
<dbReference type="CDD" id="cd02419">
    <property type="entry name" value="Peptidase_C39C"/>
    <property type="match status" value="1"/>
</dbReference>
<dbReference type="InterPro" id="IPR005074">
    <property type="entry name" value="Peptidase_C39"/>
</dbReference>
<feature type="domain" description="Peptidase C39" evidence="12">
    <location>
        <begin position="22"/>
        <end position="141"/>
    </location>
</feature>
<sequence>MTKASLEQLYFVGRRTLPLIRQAETTECGNACLAMIASFHGHRTDIASLRRRFPTSARGVTLRLLAENAGRIGFASRALRLELKQLNRVQLPAILHWDLNHFVVLKSIGRGKAVIHDPAKGALTMSLEELSEHFTGIVLELTPTSQFEQQDERIRLKMSSLWSRLRGLGGAIAQTLLLSVVIQVYVIGAPQYLQIVVDTVLPSFDLNLLLTLAIGFALFLLVNVVAVVIRHLVILFAGSAMSYQISINLFSQLIRLPLPFFERRQVGDLVSRFESIEPIKQFLTGGLVLGIVDGLMAIVTLALMFAYSPTLAVISLSALILYLILRLMMFRSLRRASEELIITGAIENTNFIETVRGILAIKSFSQEESRKQRWQNYLADSVNQSVRVKRLDIVFDAASQLISGIENVIVIYLAAMMVMDAEFTIGMIFAFMAYRGQFVNKAVGLVELLIQFRMLELHLDRISDIAMATPEPADGELLTIYQGRIEVRNLRFAYEPELPSVFKDANFIIEPGESVALVGPSGGGKTTLLKLMMGLMQPNKGEILIDGAPLARANPAYYRSQIASVMQDDLLFAGSLTENITFFDLDPDLEWARRCAEMADIHEEITQMAMGYETPVGDMGSTLSGGQVQRVLLARALYRRPRILFVDEATSNLDVKTERKVNEAISALGITRVMSAHRPETIRSADRIIVVASGSVTEAPSDDNLTSD</sequence>
<dbReference type="InterPro" id="IPR003593">
    <property type="entry name" value="AAA+_ATPase"/>
</dbReference>
<dbReference type="Pfam" id="PF03412">
    <property type="entry name" value="Peptidase_C39"/>
    <property type="match status" value="1"/>
</dbReference>
<dbReference type="InterPro" id="IPR027417">
    <property type="entry name" value="P-loop_NTPase"/>
</dbReference>
<accession>A0A2R8AFX2</accession>
<gene>
    <name evidence="13" type="primary">apxIB</name>
    <name evidence="13" type="ORF">POI8812_03437</name>
</gene>
<keyword evidence="14" id="KW-1185">Reference proteome</keyword>
<feature type="transmembrane region" description="Helical" evidence="9">
    <location>
        <begin position="311"/>
        <end position="329"/>
    </location>
</feature>
<protein>
    <submittedName>
        <fullName evidence="13">Toxin RTX-I translocation ATP-binding protein</fullName>
    </submittedName>
</protein>
<feature type="domain" description="ABC transmembrane type-1" evidence="11">
    <location>
        <begin position="176"/>
        <end position="454"/>
    </location>
</feature>
<keyword evidence="7 9" id="KW-1133">Transmembrane helix</keyword>
<dbReference type="GO" id="GO:0006508">
    <property type="term" value="P:proteolysis"/>
    <property type="evidence" value="ECO:0007669"/>
    <property type="project" value="InterPro"/>
</dbReference>
<dbReference type="GO" id="GO:0016887">
    <property type="term" value="F:ATP hydrolysis activity"/>
    <property type="evidence" value="ECO:0007669"/>
    <property type="project" value="InterPro"/>
</dbReference>
<dbReference type="RefSeq" id="WP_108783809.1">
    <property type="nucleotide sequence ID" value="NZ_OMKW01000005.1"/>
</dbReference>
<evidence type="ECO:0000256" key="9">
    <source>
        <dbReference type="SAM" id="Phobius"/>
    </source>
</evidence>
<evidence type="ECO:0000256" key="6">
    <source>
        <dbReference type="ARBA" id="ARBA00022840"/>
    </source>
</evidence>
<dbReference type="PROSITE" id="PS50929">
    <property type="entry name" value="ABC_TM1F"/>
    <property type="match status" value="1"/>
</dbReference>
<feature type="transmembrane region" description="Helical" evidence="9">
    <location>
        <begin position="409"/>
        <end position="434"/>
    </location>
</feature>
<name>A0A2R8AFX2_9RHOB</name>
<dbReference type="Gene3D" id="1.20.1560.10">
    <property type="entry name" value="ABC transporter type 1, transmembrane domain"/>
    <property type="match status" value="1"/>
</dbReference>
<keyword evidence="6 13" id="KW-0067">ATP-binding</keyword>
<dbReference type="InterPro" id="IPR003439">
    <property type="entry name" value="ABC_transporter-like_ATP-bd"/>
</dbReference>
<dbReference type="GO" id="GO:0005886">
    <property type="term" value="C:plasma membrane"/>
    <property type="evidence" value="ECO:0007669"/>
    <property type="project" value="UniProtKB-SubCell"/>
</dbReference>
<reference evidence="13 14" key="1">
    <citation type="submission" date="2018-03" db="EMBL/GenBank/DDBJ databases">
        <authorList>
            <person name="Keele B.F."/>
        </authorList>
    </citation>
    <scope>NUCLEOTIDE SEQUENCE [LARGE SCALE GENOMIC DNA]</scope>
    <source>
        <strain evidence="13 14">CeCT 8812</strain>
    </source>
</reference>
<comment type="subcellular location">
    <subcellularLocation>
        <location evidence="1">Cell membrane</location>
        <topology evidence="1">Multi-pass membrane protein</topology>
    </subcellularLocation>
</comment>
<feature type="domain" description="ABC transporter" evidence="10">
    <location>
        <begin position="485"/>
        <end position="708"/>
    </location>
</feature>
<dbReference type="InterPro" id="IPR039421">
    <property type="entry name" value="Type_1_exporter"/>
</dbReference>
<evidence type="ECO:0000313" key="13">
    <source>
        <dbReference type="EMBL" id="SPF31086.1"/>
    </source>
</evidence>
<dbReference type="Pfam" id="PF00664">
    <property type="entry name" value="ABC_membrane"/>
    <property type="match status" value="1"/>
</dbReference>
<dbReference type="InterPro" id="IPR036640">
    <property type="entry name" value="ABC1_TM_sf"/>
</dbReference>
<evidence type="ECO:0000256" key="8">
    <source>
        <dbReference type="ARBA" id="ARBA00023136"/>
    </source>
</evidence>
<dbReference type="SUPFAM" id="SSF52540">
    <property type="entry name" value="P-loop containing nucleoside triphosphate hydrolases"/>
    <property type="match status" value="1"/>
</dbReference>
<evidence type="ECO:0000256" key="7">
    <source>
        <dbReference type="ARBA" id="ARBA00022989"/>
    </source>
</evidence>
<dbReference type="GO" id="GO:0008234">
    <property type="term" value="F:cysteine-type peptidase activity"/>
    <property type="evidence" value="ECO:0007669"/>
    <property type="project" value="InterPro"/>
</dbReference>
<evidence type="ECO:0000256" key="5">
    <source>
        <dbReference type="ARBA" id="ARBA00022741"/>
    </source>
</evidence>
<evidence type="ECO:0000313" key="14">
    <source>
        <dbReference type="Proteomes" id="UP000244932"/>
    </source>
</evidence>
<dbReference type="PANTHER" id="PTHR24221:SF606">
    <property type="entry name" value="COLICIN V SECRETION-PROCESSING ATP-BINDING PROTEIN"/>
    <property type="match status" value="1"/>
</dbReference>
<dbReference type="GO" id="GO:0140359">
    <property type="term" value="F:ABC-type transporter activity"/>
    <property type="evidence" value="ECO:0007669"/>
    <property type="project" value="InterPro"/>
</dbReference>
<dbReference type="OrthoDB" id="9808328at2"/>
<evidence type="ECO:0000259" key="11">
    <source>
        <dbReference type="PROSITE" id="PS50929"/>
    </source>
</evidence>
<evidence type="ECO:0000256" key="4">
    <source>
        <dbReference type="ARBA" id="ARBA00022692"/>
    </source>
</evidence>
<dbReference type="PROSITE" id="PS50893">
    <property type="entry name" value="ABC_TRANSPORTER_2"/>
    <property type="match status" value="1"/>
</dbReference>
<dbReference type="GO" id="GO:0005524">
    <property type="term" value="F:ATP binding"/>
    <property type="evidence" value="ECO:0007669"/>
    <property type="project" value="UniProtKB-KW"/>
</dbReference>
<dbReference type="PROSITE" id="PS50990">
    <property type="entry name" value="PEPTIDASE_C39"/>
    <property type="match status" value="1"/>
</dbReference>
<evidence type="ECO:0000259" key="12">
    <source>
        <dbReference type="PROSITE" id="PS50990"/>
    </source>
</evidence>
<dbReference type="FunFam" id="3.40.50.300:FF:000299">
    <property type="entry name" value="ABC transporter ATP-binding protein/permease"/>
    <property type="match status" value="1"/>
</dbReference>
<dbReference type="Pfam" id="PF00005">
    <property type="entry name" value="ABC_tran"/>
    <property type="match status" value="1"/>
</dbReference>
<evidence type="ECO:0000259" key="10">
    <source>
        <dbReference type="PROSITE" id="PS50893"/>
    </source>
</evidence>
<dbReference type="Gene3D" id="3.90.70.10">
    <property type="entry name" value="Cysteine proteinases"/>
    <property type="match status" value="1"/>
</dbReference>
<dbReference type="InterPro" id="IPR033838">
    <property type="entry name" value="CvaB_peptidase"/>
</dbReference>
<feature type="transmembrane region" description="Helical" evidence="9">
    <location>
        <begin position="165"/>
        <end position="188"/>
    </location>
</feature>
<dbReference type="InterPro" id="IPR011527">
    <property type="entry name" value="ABC1_TM_dom"/>
</dbReference>
<dbReference type="Proteomes" id="UP000244932">
    <property type="component" value="Unassembled WGS sequence"/>
</dbReference>